<dbReference type="Proteomes" id="UP000030002">
    <property type="component" value="Unassembled WGS sequence"/>
</dbReference>
<protein>
    <recommendedName>
        <fullName evidence="13">Zinc carboxypeptidase</fullName>
        <ecNumber evidence="12">3.4.17.18</ecNumber>
    </recommendedName>
</protein>
<evidence type="ECO:0000256" key="8">
    <source>
        <dbReference type="ARBA" id="ARBA00022833"/>
    </source>
</evidence>
<feature type="region of interest" description="Disordered" evidence="15">
    <location>
        <begin position="273"/>
        <end position="300"/>
    </location>
</feature>
<dbReference type="Pfam" id="PF20773">
    <property type="entry name" value="InhA-like_MAM"/>
    <property type="match status" value="1"/>
</dbReference>
<sequence length="1059" mass="112559">MRQSRLVMLAVPTLVAGLLLGAGPASSAPPGDRLDVYEGTLSTGQIDELVALGVDRHDLRLNRVQGASGAKAEVRVEAILSDAQARGLARKGVEMKPKKVKGQTASERATAAAAEGYEVFNTYLGTTGIKAEYEQAARANPTIAKAMSIGKTTNGTDIIALKVSKNAARQKDGLKPAVLYMGAQHAREWITPEMNRRLMHHVLDNYGSDSRITRLVDSTELWFVPVANPDGYDFTFTEGNRLWRKNLRDNNGDGTIAPGDGVDLNRNYATKWGYDNEGSSPAPGSETYRGPSPNSEPESKALDGLVGRVGFEFMVNYHSAAELLLYGTGWQVSTPTPDDVIYEAMAGDDAEPAVPGYDPDISAELYTTNGDTDTHMTERHGTLGFTPEMSTCEAASDSVPDDEWLAEDCASGFNFPDDEGLVQTEFLKNIPFALSVAASAHDPDDPASVVGRDAAPFVMDTFEVSHGASQEVAVTAKRSLRNRNFHYRVNGGPARTAAAPEWAGGERYGDENDDYYAEFRGTVPGARAGDRVEAWFTGVETAQGNGTAGRVESEHMTYTVEDSTPGDVLVIADEDYKGVNPTYPAGTNAPKYAAQHVAALEAAGYDADVWDIDAQGVPHHLGVLGHYDAVLWYLGDNRLTQDAEDERINTPFGPLPDIAVAERAQYLTLAVRDYLNEGGKLIHSGETAQYSGLPGIGDAVGGLFYGLNGDPEAECVISSLPGFFEDCLILADDFRQYYLGAFTRTSTADAGGVSGTAEPLDGYEGTFGGPVVTGANPLDEAGVFQPTSDVLPVADFPQFASRGALEYAAAGVDPFAPVEGTRYAGAVHADSSYMRLSKTVDLSAASAAQLRFQISINTEPSYDNVIVEARSAGQDNWTTLPDLNGGTQTDPPAECEPDGFLLGMHPFLAHYLAGPGCTQPGSSGTWNSFTGSTDGWHQAAFDLSGFLGDSVELSISYVTDPATGGIGAFVDDTHVVVDGVDSADGFEGATSTWTVGGPPEGSAPNQGNWVFSERLIQSFAATSTADSVLLGFGLEQLSTDAQRSTLLRQALGGLLTDQR</sequence>
<dbReference type="InterPro" id="IPR057246">
    <property type="entry name" value="CARBOXYPEPT_ZN_1"/>
</dbReference>
<dbReference type="EC" id="3.4.17.18" evidence="12"/>
<dbReference type="EMBL" id="AVPJ01000017">
    <property type="protein sequence ID" value="KGN30643.1"/>
    <property type="molecule type" value="Genomic_DNA"/>
</dbReference>
<dbReference type="GO" id="GO:0006508">
    <property type="term" value="P:proteolysis"/>
    <property type="evidence" value="ECO:0007669"/>
    <property type="project" value="UniProtKB-KW"/>
</dbReference>
<keyword evidence="8" id="KW-0862">Zinc</keyword>
<dbReference type="FunFam" id="3.40.630.10:FF:000084">
    <property type="entry name" value="Carboxypeptidase B2"/>
    <property type="match status" value="1"/>
</dbReference>
<keyword evidence="7" id="KW-0378">Hydrolase</keyword>
<dbReference type="Pfam" id="PF00246">
    <property type="entry name" value="Peptidase_M14"/>
    <property type="match status" value="1"/>
</dbReference>
<keyword evidence="3" id="KW-0121">Carboxypeptidase</keyword>
<name>A0A0A0J0P3_9MICO</name>
<evidence type="ECO:0000313" key="19">
    <source>
        <dbReference type="Proteomes" id="UP000030002"/>
    </source>
</evidence>
<dbReference type="InterPro" id="IPR033810">
    <property type="entry name" value="Carboxypeptidase_T"/>
</dbReference>
<dbReference type="PROSITE" id="PS52035">
    <property type="entry name" value="PEPTIDASE_M14"/>
    <property type="match status" value="1"/>
</dbReference>
<evidence type="ECO:0000256" key="10">
    <source>
        <dbReference type="ARBA" id="ARBA00050859"/>
    </source>
</evidence>
<dbReference type="eggNOG" id="COG2866">
    <property type="taxonomic scope" value="Bacteria"/>
</dbReference>
<reference evidence="18 19" key="1">
    <citation type="submission" date="2013-08" db="EMBL/GenBank/DDBJ databases">
        <title>The genome sequence of Knoellia sinensis.</title>
        <authorList>
            <person name="Zhu W."/>
            <person name="Wang G."/>
        </authorList>
    </citation>
    <scope>NUCLEOTIDE SEQUENCE [LARGE SCALE GENOMIC DNA]</scope>
    <source>
        <strain evidence="18 19">KCTC 19936</strain>
    </source>
</reference>
<keyword evidence="19" id="KW-1185">Reference proteome</keyword>
<accession>A0A0A0J0P3</accession>
<evidence type="ECO:0000256" key="7">
    <source>
        <dbReference type="ARBA" id="ARBA00022801"/>
    </source>
</evidence>
<dbReference type="PANTHER" id="PTHR11705">
    <property type="entry name" value="PROTEASE FAMILY M14 CARBOXYPEPTIDASE A,B"/>
    <property type="match status" value="1"/>
</dbReference>
<keyword evidence="6 16" id="KW-0732">Signal</keyword>
<dbReference type="GO" id="GO:0008270">
    <property type="term" value="F:zinc ion binding"/>
    <property type="evidence" value="ECO:0007669"/>
    <property type="project" value="InterPro"/>
</dbReference>
<dbReference type="PRINTS" id="PR00765">
    <property type="entry name" value="CRBOXYPTASEA"/>
</dbReference>
<gene>
    <name evidence="18" type="ORF">N802_06510</name>
</gene>
<evidence type="ECO:0000256" key="6">
    <source>
        <dbReference type="ARBA" id="ARBA00022729"/>
    </source>
</evidence>
<proteinExistence type="inferred from homology"/>
<keyword evidence="5" id="KW-0479">Metal-binding</keyword>
<dbReference type="AlphaFoldDB" id="A0A0A0J0P3"/>
<evidence type="ECO:0000256" key="4">
    <source>
        <dbReference type="ARBA" id="ARBA00022670"/>
    </source>
</evidence>
<dbReference type="OrthoDB" id="5240362at2"/>
<dbReference type="SMART" id="SM00631">
    <property type="entry name" value="Zn_pept"/>
    <property type="match status" value="1"/>
</dbReference>
<comment type="function">
    <text evidence="11">Carboxypeptidase that possesses the specificities of both mammalian Cpase A and B. Thus shows broad substrate specificity, being able to cleave Cbz-Gly-Leu, Cbz-Gly-Val, Cbz-Gly-Phe, Cbz-Gly-Lys and Bz-Gly-Arg in vitro.</text>
</comment>
<dbReference type="InterPro" id="IPR000834">
    <property type="entry name" value="Peptidase_M14"/>
</dbReference>
<evidence type="ECO:0000256" key="9">
    <source>
        <dbReference type="ARBA" id="ARBA00023049"/>
    </source>
</evidence>
<dbReference type="PROSITE" id="PS00132">
    <property type="entry name" value="CARBOXYPEPT_ZN_1"/>
    <property type="match status" value="1"/>
</dbReference>
<feature type="signal peptide" evidence="16">
    <location>
        <begin position="1"/>
        <end position="27"/>
    </location>
</feature>
<evidence type="ECO:0000256" key="1">
    <source>
        <dbReference type="ARBA" id="ARBA00001947"/>
    </source>
</evidence>
<evidence type="ECO:0000256" key="16">
    <source>
        <dbReference type="SAM" id="SignalP"/>
    </source>
</evidence>
<comment type="caution">
    <text evidence="18">The sequence shown here is derived from an EMBL/GenBank/DDBJ whole genome shotgun (WGS) entry which is preliminary data.</text>
</comment>
<evidence type="ECO:0000313" key="18">
    <source>
        <dbReference type="EMBL" id="KGN30643.1"/>
    </source>
</evidence>
<keyword evidence="4" id="KW-0645">Protease</keyword>
<evidence type="ECO:0000256" key="13">
    <source>
        <dbReference type="ARBA" id="ARBA00074273"/>
    </source>
</evidence>
<dbReference type="Gene3D" id="3.40.630.10">
    <property type="entry name" value="Zn peptidases"/>
    <property type="match status" value="1"/>
</dbReference>
<organism evidence="18 19">
    <name type="scientific">Knoellia sinensis KCTC 19936</name>
    <dbReference type="NCBI Taxonomy" id="1385520"/>
    <lineage>
        <taxon>Bacteria</taxon>
        <taxon>Bacillati</taxon>
        <taxon>Actinomycetota</taxon>
        <taxon>Actinomycetes</taxon>
        <taxon>Micrococcales</taxon>
        <taxon>Intrasporangiaceae</taxon>
        <taxon>Knoellia</taxon>
    </lineage>
</organism>
<keyword evidence="9" id="KW-0482">Metalloprotease</keyword>
<feature type="domain" description="Peptidase M14" evidence="17">
    <location>
        <begin position="122"/>
        <end position="416"/>
    </location>
</feature>
<dbReference type="GO" id="GO:0005615">
    <property type="term" value="C:extracellular space"/>
    <property type="evidence" value="ECO:0007669"/>
    <property type="project" value="TreeGrafter"/>
</dbReference>
<dbReference type="CDD" id="cd03859">
    <property type="entry name" value="M14_CPT"/>
    <property type="match status" value="1"/>
</dbReference>
<evidence type="ECO:0000256" key="15">
    <source>
        <dbReference type="SAM" id="MobiDB-lite"/>
    </source>
</evidence>
<dbReference type="STRING" id="1385520.N802_06510"/>
<dbReference type="SUPFAM" id="SSF53187">
    <property type="entry name" value="Zn-dependent exopeptidases"/>
    <property type="match status" value="1"/>
</dbReference>
<feature type="chain" id="PRO_5001964048" description="Zinc carboxypeptidase" evidence="16">
    <location>
        <begin position="28"/>
        <end position="1059"/>
    </location>
</feature>
<evidence type="ECO:0000256" key="11">
    <source>
        <dbReference type="ARBA" id="ARBA00055464"/>
    </source>
</evidence>
<evidence type="ECO:0000256" key="5">
    <source>
        <dbReference type="ARBA" id="ARBA00022723"/>
    </source>
</evidence>
<comment type="similarity">
    <text evidence="2 14">Belongs to the peptidase M14 family.</text>
</comment>
<evidence type="ECO:0000256" key="12">
    <source>
        <dbReference type="ARBA" id="ARBA00066554"/>
    </source>
</evidence>
<dbReference type="PANTHER" id="PTHR11705:SF143">
    <property type="entry name" value="SLL0236 PROTEIN"/>
    <property type="match status" value="1"/>
</dbReference>
<dbReference type="GO" id="GO:0004181">
    <property type="term" value="F:metallocarboxypeptidase activity"/>
    <property type="evidence" value="ECO:0007669"/>
    <property type="project" value="InterPro"/>
</dbReference>
<dbReference type="eggNOG" id="COG4412">
    <property type="taxonomic scope" value="Bacteria"/>
</dbReference>
<evidence type="ECO:0000256" key="3">
    <source>
        <dbReference type="ARBA" id="ARBA00022645"/>
    </source>
</evidence>
<evidence type="ECO:0000256" key="2">
    <source>
        <dbReference type="ARBA" id="ARBA00005988"/>
    </source>
</evidence>
<evidence type="ECO:0000256" key="14">
    <source>
        <dbReference type="PROSITE-ProRule" id="PRU01379"/>
    </source>
</evidence>
<feature type="active site" description="Proton donor/acceptor" evidence="14">
    <location>
        <position position="388"/>
    </location>
</feature>
<evidence type="ECO:0000259" key="17">
    <source>
        <dbReference type="PROSITE" id="PS52035"/>
    </source>
</evidence>
<comment type="catalytic activity">
    <reaction evidence="10">
        <text>Releases a C-terminal residue, which may be hydrophobic or positively charged.</text>
        <dbReference type="EC" id="3.4.17.18"/>
    </reaction>
</comment>
<comment type="cofactor">
    <cofactor evidence="1">
        <name>Zn(2+)</name>
        <dbReference type="ChEBI" id="CHEBI:29105"/>
    </cofactor>
</comment>